<accession>A0A922I2P2</accession>
<dbReference type="Proteomes" id="UP000790347">
    <property type="component" value="Unassembled WGS sequence"/>
</dbReference>
<reference evidence="1" key="1">
    <citation type="submission" date="2013-05" db="EMBL/GenBank/DDBJ databases">
        <authorList>
            <person name="Yim A.K.Y."/>
            <person name="Chan T.F."/>
            <person name="Ji K.M."/>
            <person name="Liu X.Y."/>
            <person name="Zhou J.W."/>
            <person name="Li R.Q."/>
            <person name="Yang K.Y."/>
            <person name="Li J."/>
            <person name="Li M."/>
            <person name="Law P.T.W."/>
            <person name="Wu Y.L."/>
            <person name="Cai Z.L."/>
            <person name="Qin H."/>
            <person name="Bao Y."/>
            <person name="Leung R.K.K."/>
            <person name="Ng P.K.S."/>
            <person name="Zou J."/>
            <person name="Zhong X.J."/>
            <person name="Ran P.X."/>
            <person name="Zhong N.S."/>
            <person name="Liu Z.G."/>
            <person name="Tsui S.K.W."/>
        </authorList>
    </citation>
    <scope>NUCLEOTIDE SEQUENCE</scope>
    <source>
        <strain evidence="1">Derf</strain>
        <tissue evidence="1">Whole organism</tissue>
    </source>
</reference>
<comment type="caution">
    <text evidence="1">The sequence shown here is derived from an EMBL/GenBank/DDBJ whole genome shotgun (WGS) entry which is preliminary data.</text>
</comment>
<organism evidence="1 2">
    <name type="scientific">Dermatophagoides farinae</name>
    <name type="common">American house dust mite</name>
    <dbReference type="NCBI Taxonomy" id="6954"/>
    <lineage>
        <taxon>Eukaryota</taxon>
        <taxon>Metazoa</taxon>
        <taxon>Ecdysozoa</taxon>
        <taxon>Arthropoda</taxon>
        <taxon>Chelicerata</taxon>
        <taxon>Arachnida</taxon>
        <taxon>Acari</taxon>
        <taxon>Acariformes</taxon>
        <taxon>Sarcoptiformes</taxon>
        <taxon>Astigmata</taxon>
        <taxon>Psoroptidia</taxon>
        <taxon>Analgoidea</taxon>
        <taxon>Pyroglyphidae</taxon>
        <taxon>Dermatophagoidinae</taxon>
        <taxon>Dermatophagoides</taxon>
    </lineage>
</organism>
<evidence type="ECO:0000313" key="1">
    <source>
        <dbReference type="EMBL" id="KAH9517517.1"/>
    </source>
</evidence>
<dbReference type="EMBL" id="ASGP02000003">
    <property type="protein sequence ID" value="KAH9517517.1"/>
    <property type="molecule type" value="Genomic_DNA"/>
</dbReference>
<evidence type="ECO:0000313" key="2">
    <source>
        <dbReference type="Proteomes" id="UP000790347"/>
    </source>
</evidence>
<proteinExistence type="predicted"/>
<protein>
    <submittedName>
        <fullName evidence="1">Uncharacterized protein</fullName>
    </submittedName>
</protein>
<sequence length="126" mass="14491">MVQVLSFARADCNDATEIFTTLVRGRGVLPFPAFPTDITRPNMNNHEFYVWFCQASGMGYILDRQNLSPEKVSSEKGYEIWNWNFVKLQNDNLVSKIDKWAEDLVAEHEAMVMALDPDDESNQPEM</sequence>
<keyword evidence="2" id="KW-1185">Reference proteome</keyword>
<gene>
    <name evidence="1" type="ORF">DERF_008190</name>
</gene>
<dbReference type="AlphaFoldDB" id="A0A922I2P2"/>
<name>A0A922I2P2_DERFA</name>
<reference evidence="1" key="2">
    <citation type="journal article" date="2022" name="Res Sq">
        <title>Comparative Genomics Reveals Insights into the Divergent Evolution of Astigmatic Mites and Household Pest Adaptations.</title>
        <authorList>
            <person name="Xiong Q."/>
            <person name="Wan A.T.-Y."/>
            <person name="Liu X.-Y."/>
            <person name="Fung C.S.-H."/>
            <person name="Xiao X."/>
            <person name="Malainual N."/>
            <person name="Hou J."/>
            <person name="Wang L."/>
            <person name="Wang M."/>
            <person name="Yang K."/>
            <person name="Cui Y."/>
            <person name="Leung E."/>
            <person name="Nong W."/>
            <person name="Shin S.-K."/>
            <person name="Au S."/>
            <person name="Jeong K.Y."/>
            <person name="Chew F.T."/>
            <person name="Hui J."/>
            <person name="Leung T.F."/>
            <person name="Tungtrongchitr A."/>
            <person name="Zhong N."/>
            <person name="Liu Z."/>
            <person name="Tsui S."/>
        </authorList>
    </citation>
    <scope>NUCLEOTIDE SEQUENCE</scope>
    <source>
        <strain evidence="1">Derf</strain>
        <tissue evidence="1">Whole organism</tissue>
    </source>
</reference>